<accession>A0ABP3J041</accession>
<reference evidence="2" key="1">
    <citation type="journal article" date="2019" name="Int. J. Syst. Evol. Microbiol.">
        <title>The Global Catalogue of Microorganisms (GCM) 10K type strain sequencing project: providing services to taxonomists for standard genome sequencing and annotation.</title>
        <authorList>
            <consortium name="The Broad Institute Genomics Platform"/>
            <consortium name="The Broad Institute Genome Sequencing Center for Infectious Disease"/>
            <person name="Wu L."/>
            <person name="Ma J."/>
        </authorList>
    </citation>
    <scope>NUCLEOTIDE SEQUENCE [LARGE SCALE GENOMIC DNA]</scope>
    <source>
        <strain evidence="2">JCM 4788</strain>
    </source>
</reference>
<keyword evidence="2" id="KW-1185">Reference proteome</keyword>
<evidence type="ECO:0000313" key="2">
    <source>
        <dbReference type="Proteomes" id="UP001500879"/>
    </source>
</evidence>
<sequence>MFVCGKASHTVVPGPYPAASTTWAHVMTVSVPTTKPAPAAPPSASRIWATVWETSEETLLALSVNVYPHHMCLATTVR</sequence>
<protein>
    <submittedName>
        <fullName evidence="1">Uncharacterized protein</fullName>
    </submittedName>
</protein>
<organism evidence="1 2">
    <name type="scientific">Streptomyces luteireticuli</name>
    <dbReference type="NCBI Taxonomy" id="173858"/>
    <lineage>
        <taxon>Bacteria</taxon>
        <taxon>Bacillati</taxon>
        <taxon>Actinomycetota</taxon>
        <taxon>Actinomycetes</taxon>
        <taxon>Kitasatosporales</taxon>
        <taxon>Streptomycetaceae</taxon>
        <taxon>Streptomyces</taxon>
    </lineage>
</organism>
<gene>
    <name evidence="1" type="ORF">GCM10010357_62430</name>
</gene>
<name>A0ABP3J041_9ACTN</name>
<evidence type="ECO:0000313" key="1">
    <source>
        <dbReference type="EMBL" id="GAA0432351.1"/>
    </source>
</evidence>
<dbReference type="EMBL" id="BAAABX010000068">
    <property type="protein sequence ID" value="GAA0432351.1"/>
    <property type="molecule type" value="Genomic_DNA"/>
</dbReference>
<proteinExistence type="predicted"/>
<comment type="caution">
    <text evidence="1">The sequence shown here is derived from an EMBL/GenBank/DDBJ whole genome shotgun (WGS) entry which is preliminary data.</text>
</comment>
<dbReference type="Proteomes" id="UP001500879">
    <property type="component" value="Unassembled WGS sequence"/>
</dbReference>